<name>A0A6C0HHY8_9ZZZZ</name>
<evidence type="ECO:0000256" key="1">
    <source>
        <dbReference type="SAM" id="Phobius"/>
    </source>
</evidence>
<keyword evidence="1" id="KW-0812">Transmembrane</keyword>
<keyword evidence="1" id="KW-0472">Membrane</keyword>
<protein>
    <submittedName>
        <fullName evidence="2">Uncharacterized protein</fullName>
    </submittedName>
</protein>
<keyword evidence="1" id="KW-1133">Transmembrane helix</keyword>
<accession>A0A6C0HHY8</accession>
<feature type="transmembrane region" description="Helical" evidence="1">
    <location>
        <begin position="12"/>
        <end position="33"/>
    </location>
</feature>
<reference evidence="2" key="1">
    <citation type="journal article" date="2020" name="Nature">
        <title>Giant virus diversity and host interactions through global metagenomics.</title>
        <authorList>
            <person name="Schulz F."/>
            <person name="Roux S."/>
            <person name="Paez-Espino D."/>
            <person name="Jungbluth S."/>
            <person name="Walsh D.A."/>
            <person name="Denef V.J."/>
            <person name="McMahon K.D."/>
            <person name="Konstantinidis K.T."/>
            <person name="Eloe-Fadrosh E.A."/>
            <person name="Kyrpides N.C."/>
            <person name="Woyke T."/>
        </authorList>
    </citation>
    <scope>NUCLEOTIDE SEQUENCE</scope>
    <source>
        <strain evidence="2">GVMAG-M-3300023184-120</strain>
    </source>
</reference>
<dbReference type="EMBL" id="MN739966">
    <property type="protein sequence ID" value="QHT80251.1"/>
    <property type="molecule type" value="Genomic_DNA"/>
</dbReference>
<sequence>MKTIKKNFPLIILMWFVVFTFFVGLGVCLSPNITRESMMSILSPTSKEAFQTETETESETCPNMLLKKGNQLMLVFANLPKSESNPLFFNTLEEYSAFVETQRAEGIRCPILFLQEETNTQGDDVYRMRPNPLEMNGGGQVLPVQPTIQAPPGPVKIQDASRSGNVFNANQYPGFDSHGTYIGVYTTIDQVHDSTEKNKLSDNPMDPNWGGVTFSQAAVDSGKYSDRIVGKPIWGVPKVLP</sequence>
<dbReference type="AlphaFoldDB" id="A0A6C0HHY8"/>
<evidence type="ECO:0000313" key="2">
    <source>
        <dbReference type="EMBL" id="QHT80251.1"/>
    </source>
</evidence>
<organism evidence="2">
    <name type="scientific">viral metagenome</name>
    <dbReference type="NCBI Taxonomy" id="1070528"/>
    <lineage>
        <taxon>unclassified sequences</taxon>
        <taxon>metagenomes</taxon>
        <taxon>organismal metagenomes</taxon>
    </lineage>
</organism>
<proteinExistence type="predicted"/>